<accession>A0ABX3PFG8</accession>
<dbReference type="EMBL" id="MSPX01000006">
    <property type="protein sequence ID" value="OQP86770.1"/>
    <property type="molecule type" value="Genomic_DNA"/>
</dbReference>
<evidence type="ECO:0000313" key="1">
    <source>
        <dbReference type="EMBL" id="OQP86770.1"/>
    </source>
</evidence>
<keyword evidence="2" id="KW-1185">Reference proteome</keyword>
<gene>
    <name evidence="1" type="ORF">BTR14_10075</name>
</gene>
<organism evidence="1 2">
    <name type="scientific">Xaviernesmea rhizosphaerae</name>
    <dbReference type="NCBI Taxonomy" id="1672749"/>
    <lineage>
        <taxon>Bacteria</taxon>
        <taxon>Pseudomonadati</taxon>
        <taxon>Pseudomonadota</taxon>
        <taxon>Alphaproteobacteria</taxon>
        <taxon>Hyphomicrobiales</taxon>
        <taxon>Rhizobiaceae</taxon>
        <taxon>Rhizobium/Agrobacterium group</taxon>
        <taxon>Xaviernesmea</taxon>
    </lineage>
</organism>
<name>A0ABX3PFG8_9HYPH</name>
<evidence type="ECO:0000313" key="2">
    <source>
        <dbReference type="Proteomes" id="UP000192652"/>
    </source>
</evidence>
<reference evidence="1 2" key="1">
    <citation type="journal article" date="2017" name="Antonie Van Leeuwenhoek">
        <title>Rhizobium rhizosphaerae sp. nov., a novel species isolated from rice rhizosphere.</title>
        <authorList>
            <person name="Zhao J.J."/>
            <person name="Zhang J."/>
            <person name="Zhang R.J."/>
            <person name="Zhang C.W."/>
            <person name="Yin H.Q."/>
            <person name="Zhang X.X."/>
        </authorList>
    </citation>
    <scope>NUCLEOTIDE SEQUENCE [LARGE SCALE GENOMIC DNA]</scope>
    <source>
        <strain evidence="1 2">RD15</strain>
    </source>
</reference>
<proteinExistence type="predicted"/>
<sequence length="60" mass="6426">MAQRDWAPVLASVWQGLRPAGSGLKRLGPDEERCQPALAHGHLIQASIACFIPSASLSLF</sequence>
<dbReference type="Proteomes" id="UP000192652">
    <property type="component" value="Unassembled WGS sequence"/>
</dbReference>
<protein>
    <submittedName>
        <fullName evidence="1">Uncharacterized protein</fullName>
    </submittedName>
</protein>
<comment type="caution">
    <text evidence="1">The sequence shown here is derived from an EMBL/GenBank/DDBJ whole genome shotgun (WGS) entry which is preliminary data.</text>
</comment>